<dbReference type="PANTHER" id="PTHR43677:SF4">
    <property type="entry name" value="QUINONE OXIDOREDUCTASE-LIKE PROTEIN 2"/>
    <property type="match status" value="1"/>
</dbReference>
<sequence>MATAELPKVHRALVQRVYAEPLQVEVIPTPQPTAGSAVVQVLFTNVISYMGDIYNGTRKYSYATPLVAGCSAIGRIAAVGADATLLQPGQLVLIDSVIRGRDDPTAIILSGIVDGVSEGSRKLMQGEWRDSTYAEYVKAPLENCFPLDEARLCGTPASGGLGYELARLMYISALMVPFGGLRDIGLEAGETVIIAPATGHFGGAAVFTALAMGARVIAMGRNTEVLSRFKALSARVETVRLTGDEEEEVAALQKFGPADAFFDISPPQASESTHIQSAIRCLRHAGRVSFMGGLLGEVKIPYAPVMLKDIKIHGKWMYSREDAGLLVKMVEVGLLSLEEKNGITVLGTYPLEEWKAAFDKAAENPSVGQIVLLRP</sequence>
<protein>
    <submittedName>
        <fullName evidence="3">Uncharacterized protein</fullName>
    </submittedName>
</protein>
<dbReference type="InterPro" id="IPR051397">
    <property type="entry name" value="Zn-ADH-like_protein"/>
</dbReference>
<dbReference type="STRING" id="1849047.A0A3D8Q581"/>
<dbReference type="SUPFAM" id="SSF50129">
    <property type="entry name" value="GroES-like"/>
    <property type="match status" value="1"/>
</dbReference>
<dbReference type="Pfam" id="PF08240">
    <property type="entry name" value="ADH_N"/>
    <property type="match status" value="1"/>
</dbReference>
<dbReference type="InterPro" id="IPR013149">
    <property type="entry name" value="ADH-like_C"/>
</dbReference>
<organism evidence="3 4">
    <name type="scientific">Coleophoma cylindrospora</name>
    <dbReference type="NCBI Taxonomy" id="1849047"/>
    <lineage>
        <taxon>Eukaryota</taxon>
        <taxon>Fungi</taxon>
        <taxon>Dikarya</taxon>
        <taxon>Ascomycota</taxon>
        <taxon>Pezizomycotina</taxon>
        <taxon>Leotiomycetes</taxon>
        <taxon>Helotiales</taxon>
        <taxon>Dermateaceae</taxon>
        <taxon>Coleophoma</taxon>
    </lineage>
</organism>
<feature type="domain" description="Alcohol dehydrogenase-like N-terminal" evidence="2">
    <location>
        <begin position="52"/>
        <end position="148"/>
    </location>
</feature>
<keyword evidence="4" id="KW-1185">Reference proteome</keyword>
<proteinExistence type="predicted"/>
<dbReference type="InterPro" id="IPR036291">
    <property type="entry name" value="NAD(P)-bd_dom_sf"/>
</dbReference>
<dbReference type="Gene3D" id="3.90.180.10">
    <property type="entry name" value="Medium-chain alcohol dehydrogenases, catalytic domain"/>
    <property type="match status" value="1"/>
</dbReference>
<evidence type="ECO:0000313" key="4">
    <source>
        <dbReference type="Proteomes" id="UP000256645"/>
    </source>
</evidence>
<evidence type="ECO:0000259" key="2">
    <source>
        <dbReference type="Pfam" id="PF08240"/>
    </source>
</evidence>
<evidence type="ECO:0000259" key="1">
    <source>
        <dbReference type="Pfam" id="PF00107"/>
    </source>
</evidence>
<feature type="domain" description="Alcohol dehydrogenase-like C-terminal" evidence="1">
    <location>
        <begin position="202"/>
        <end position="327"/>
    </location>
</feature>
<reference evidence="3 4" key="1">
    <citation type="journal article" date="2018" name="IMA Fungus">
        <title>IMA Genome-F 9: Draft genome sequence of Annulohypoxylon stygium, Aspergillus mulundensis, Berkeleyomyces basicola (syn. Thielaviopsis basicola), Ceratocystis smalleyi, two Cercospora beticola strains, Coleophoma cylindrospora, Fusarium fracticaudum, Phialophora cf. hyalina, and Morchella septimelata.</title>
        <authorList>
            <person name="Wingfield B.D."/>
            <person name="Bills G.F."/>
            <person name="Dong Y."/>
            <person name="Huang W."/>
            <person name="Nel W.J."/>
            <person name="Swalarsk-Parry B.S."/>
            <person name="Vaghefi N."/>
            <person name="Wilken P.M."/>
            <person name="An Z."/>
            <person name="de Beer Z.W."/>
            <person name="De Vos L."/>
            <person name="Chen L."/>
            <person name="Duong T.A."/>
            <person name="Gao Y."/>
            <person name="Hammerbacher A."/>
            <person name="Kikkert J.R."/>
            <person name="Li Y."/>
            <person name="Li H."/>
            <person name="Li K."/>
            <person name="Li Q."/>
            <person name="Liu X."/>
            <person name="Ma X."/>
            <person name="Naidoo K."/>
            <person name="Pethybridge S.J."/>
            <person name="Sun J."/>
            <person name="Steenkamp E.T."/>
            <person name="van der Nest M.A."/>
            <person name="van Wyk S."/>
            <person name="Wingfield M.J."/>
            <person name="Xiong C."/>
            <person name="Yue Q."/>
            <person name="Zhang X."/>
        </authorList>
    </citation>
    <scope>NUCLEOTIDE SEQUENCE [LARGE SCALE GENOMIC DNA]</scope>
    <source>
        <strain evidence="3 4">BP6252</strain>
    </source>
</reference>
<dbReference type="InterPro" id="IPR013154">
    <property type="entry name" value="ADH-like_N"/>
</dbReference>
<dbReference type="OrthoDB" id="5407715at2759"/>
<name>A0A3D8Q581_9HELO</name>
<dbReference type="EMBL" id="PDLM01000027">
    <property type="protein sequence ID" value="RDW56989.1"/>
    <property type="molecule type" value="Genomic_DNA"/>
</dbReference>
<dbReference type="Pfam" id="PF00107">
    <property type="entry name" value="ADH_zinc_N"/>
    <property type="match status" value="1"/>
</dbReference>
<dbReference type="Gene3D" id="3.40.50.720">
    <property type="entry name" value="NAD(P)-binding Rossmann-like Domain"/>
    <property type="match status" value="1"/>
</dbReference>
<dbReference type="SUPFAM" id="SSF51735">
    <property type="entry name" value="NAD(P)-binding Rossmann-fold domains"/>
    <property type="match status" value="1"/>
</dbReference>
<dbReference type="PANTHER" id="PTHR43677">
    <property type="entry name" value="SHORT-CHAIN DEHYDROGENASE/REDUCTASE"/>
    <property type="match status" value="1"/>
</dbReference>
<dbReference type="CDD" id="cd05188">
    <property type="entry name" value="MDR"/>
    <property type="match status" value="1"/>
</dbReference>
<dbReference type="InterPro" id="IPR011032">
    <property type="entry name" value="GroES-like_sf"/>
</dbReference>
<gene>
    <name evidence="3" type="ORF">BP6252_13942</name>
</gene>
<dbReference type="AlphaFoldDB" id="A0A3D8Q581"/>
<evidence type="ECO:0000313" key="3">
    <source>
        <dbReference type="EMBL" id="RDW56989.1"/>
    </source>
</evidence>
<comment type="caution">
    <text evidence="3">The sequence shown here is derived from an EMBL/GenBank/DDBJ whole genome shotgun (WGS) entry which is preliminary data.</text>
</comment>
<accession>A0A3D8Q581</accession>
<dbReference type="Proteomes" id="UP000256645">
    <property type="component" value="Unassembled WGS sequence"/>
</dbReference>
<dbReference type="GO" id="GO:0005739">
    <property type="term" value="C:mitochondrion"/>
    <property type="evidence" value="ECO:0007669"/>
    <property type="project" value="TreeGrafter"/>
</dbReference>
<dbReference type="GO" id="GO:0016491">
    <property type="term" value="F:oxidoreductase activity"/>
    <property type="evidence" value="ECO:0007669"/>
    <property type="project" value="TreeGrafter"/>
</dbReference>